<comment type="caution">
    <text evidence="1">The sequence shown here is derived from an EMBL/GenBank/DDBJ whole genome shotgun (WGS) entry which is preliminary data.</text>
</comment>
<name>A0A0A2FRY4_9PORP</name>
<gene>
    <name evidence="1" type="ORF">HR15_01990</name>
</gene>
<evidence type="ECO:0000313" key="1">
    <source>
        <dbReference type="EMBL" id="KGN92790.1"/>
    </source>
</evidence>
<dbReference type="GO" id="GO:0016874">
    <property type="term" value="F:ligase activity"/>
    <property type="evidence" value="ECO:0007669"/>
    <property type="project" value="UniProtKB-KW"/>
</dbReference>
<proteinExistence type="predicted"/>
<accession>A0A0A2FRY4</accession>
<evidence type="ECO:0000313" key="2">
    <source>
        <dbReference type="Proteomes" id="UP000030146"/>
    </source>
</evidence>
<dbReference type="NCBIfam" id="TIGR04193">
    <property type="entry name" value="SPASM_w_grasp"/>
    <property type="match status" value="1"/>
</dbReference>
<reference evidence="1 2" key="1">
    <citation type="submission" date="2014-08" db="EMBL/GenBank/DDBJ databases">
        <title>Porphyromonas gulae strain:COT-052_OH3439 Genome sequencing.</title>
        <authorList>
            <person name="Wallis C."/>
            <person name="Deusch O."/>
            <person name="O'Flynn C."/>
            <person name="Davis I."/>
            <person name="Jospin G."/>
            <person name="Darling A.E."/>
            <person name="Coil D.A."/>
            <person name="Alexiev A."/>
            <person name="Horsfall A."/>
            <person name="Kirkwood N."/>
            <person name="Harris S."/>
            <person name="Eisen J.A."/>
        </authorList>
    </citation>
    <scope>NUCLEOTIDE SEQUENCE [LARGE SCALE GENOMIC DNA]</scope>
    <source>
        <strain evidence="2">COT-052 OH3439</strain>
    </source>
</reference>
<dbReference type="InterPro" id="IPR026497">
    <property type="entry name" value="GRASP-with-SPASM"/>
</dbReference>
<keyword evidence="1" id="KW-0436">Ligase</keyword>
<keyword evidence="2" id="KW-1185">Reference proteome</keyword>
<dbReference type="AlphaFoldDB" id="A0A0A2FRY4"/>
<sequence>MVDRIIQNDTLLSCCYSFLKRRKLIFGKDKWDRIKQYDEVNARCIYPFNDGVHLDSIIDFDNLKLLSLGEKVCESDPCDENTTSSQTYSLPCLEDIQNMYLFVYPDVIIAKGDSQSIVYDLSEKRLFGVPNSFVDFLCIQEGSTIGQIVNSFLENEKKILLSYVTFLVSNKLARLGTEMGQFGTKEQYLKGYEEKLKISTTIIDSAIIDVTKLSSYNIQNLFNRLNSFRCSKILLRFFESNIDLFFKILSSIQSSNTIVRFDIYLPVEMYLQIANILTNEPKLFNILVYRCPESSVSFIDQDIIDLRKTIYKSTNSSLSPTDCGNITFSRTALIPNNDYILKNHFVNSCLYKKISIDSEGYVKNCPSMKCHFGHIDIVDMQQVIEDVSFKKYWYITKDQINTCCTCQYRYSCFDCRAYTENDDLYGRPSKCKFSPSLNIWKQ</sequence>
<dbReference type="EMBL" id="JRAK01000036">
    <property type="protein sequence ID" value="KGN92790.1"/>
    <property type="molecule type" value="Genomic_DNA"/>
</dbReference>
<protein>
    <submittedName>
        <fullName evidence="1">ATP-dependent carboxylate-amine ligase</fullName>
    </submittedName>
</protein>
<dbReference type="Proteomes" id="UP000030146">
    <property type="component" value="Unassembled WGS sequence"/>
</dbReference>
<organism evidence="1 2">
    <name type="scientific">Porphyromonas gulae</name>
    <dbReference type="NCBI Taxonomy" id="111105"/>
    <lineage>
        <taxon>Bacteria</taxon>
        <taxon>Pseudomonadati</taxon>
        <taxon>Bacteroidota</taxon>
        <taxon>Bacteroidia</taxon>
        <taxon>Bacteroidales</taxon>
        <taxon>Porphyromonadaceae</taxon>
        <taxon>Porphyromonas</taxon>
    </lineage>
</organism>